<dbReference type="InterPro" id="IPR001496">
    <property type="entry name" value="SOCS_box"/>
</dbReference>
<sequence length="286" mass="32000">MYHRMAKTQETYHLSERLIRTISDWQSLTDSGDKIEDLLEAGADVNHCHGTLLPLGCASMVSDAYCVELLIENGANVNAIDGYGRAPLHYAAERDPVCTELLLASGAHVNIRDANQDTPLHWAAFKDKVSCVEILCLNGADTDALDYGLDTPLSWAAMKGNLDTMKILLEYNADVTTLNYNGRTPLVRSASIQASGLNNEYDDECLHLLIKANGQFQVRNENNQVPREISQDNKLCELLLPLSDNPRSLHEQCRFNIRKSMGKRYLPNAVRQLPVPDTMQNYILLR</sequence>
<proteinExistence type="predicted"/>
<evidence type="ECO:0000313" key="4">
    <source>
        <dbReference type="Proteomes" id="UP000749559"/>
    </source>
</evidence>
<dbReference type="PROSITE" id="PS50088">
    <property type="entry name" value="ANK_REPEAT"/>
    <property type="match status" value="3"/>
</dbReference>
<dbReference type="InterPro" id="IPR036036">
    <property type="entry name" value="SOCS_box-like_dom_sf"/>
</dbReference>
<comment type="caution">
    <text evidence="3">The sequence shown here is derived from an EMBL/GenBank/DDBJ whole genome shotgun (WGS) entry which is preliminary data.</text>
</comment>
<dbReference type="CDD" id="cd03587">
    <property type="entry name" value="SOCS"/>
    <property type="match status" value="1"/>
</dbReference>
<dbReference type="SUPFAM" id="SSF158235">
    <property type="entry name" value="SOCS box-like"/>
    <property type="match status" value="1"/>
</dbReference>
<dbReference type="SUPFAM" id="SSF48403">
    <property type="entry name" value="Ankyrin repeat"/>
    <property type="match status" value="1"/>
</dbReference>
<dbReference type="PANTHER" id="PTHR24134">
    <property type="entry name" value="ANKYRIN REPEAT-CONTAINING PROTEIN DDB_G0279043"/>
    <property type="match status" value="1"/>
</dbReference>
<dbReference type="Pfam" id="PF13637">
    <property type="entry name" value="Ank_4"/>
    <property type="match status" value="1"/>
</dbReference>
<dbReference type="Pfam" id="PF07525">
    <property type="entry name" value="SOCS_box"/>
    <property type="match status" value="1"/>
</dbReference>
<keyword evidence="1" id="KW-0677">Repeat</keyword>
<evidence type="ECO:0000313" key="3">
    <source>
        <dbReference type="EMBL" id="CAH1788628.1"/>
    </source>
</evidence>
<accession>A0A8J1UFT9</accession>
<dbReference type="SMART" id="SM00248">
    <property type="entry name" value="ANK"/>
    <property type="match status" value="5"/>
</dbReference>
<dbReference type="InterPro" id="IPR036770">
    <property type="entry name" value="Ankyrin_rpt-contain_sf"/>
</dbReference>
<dbReference type="PROSITE" id="PS50225">
    <property type="entry name" value="SOCS"/>
    <property type="match status" value="1"/>
</dbReference>
<organism evidence="3 4">
    <name type="scientific">Owenia fusiformis</name>
    <name type="common">Polychaete worm</name>
    <dbReference type="NCBI Taxonomy" id="6347"/>
    <lineage>
        <taxon>Eukaryota</taxon>
        <taxon>Metazoa</taxon>
        <taxon>Spiralia</taxon>
        <taxon>Lophotrochozoa</taxon>
        <taxon>Annelida</taxon>
        <taxon>Polychaeta</taxon>
        <taxon>Sedentaria</taxon>
        <taxon>Canalipalpata</taxon>
        <taxon>Sabellida</taxon>
        <taxon>Oweniida</taxon>
        <taxon>Oweniidae</taxon>
        <taxon>Owenia</taxon>
    </lineage>
</organism>
<name>A0A8J1UFT9_OWEFU</name>
<dbReference type="Pfam" id="PF12796">
    <property type="entry name" value="Ank_2"/>
    <property type="match status" value="1"/>
</dbReference>
<reference evidence="3" key="1">
    <citation type="submission" date="2022-03" db="EMBL/GenBank/DDBJ databases">
        <authorList>
            <person name="Martin C."/>
        </authorList>
    </citation>
    <scope>NUCLEOTIDE SEQUENCE</scope>
</reference>
<gene>
    <name evidence="3" type="ORF">OFUS_LOCUS14121</name>
</gene>
<dbReference type="Proteomes" id="UP000749559">
    <property type="component" value="Unassembled WGS sequence"/>
</dbReference>
<dbReference type="SMART" id="SM00969">
    <property type="entry name" value="SOCS_box"/>
    <property type="match status" value="1"/>
</dbReference>
<dbReference type="GO" id="GO:0035556">
    <property type="term" value="P:intracellular signal transduction"/>
    <property type="evidence" value="ECO:0007669"/>
    <property type="project" value="InterPro"/>
</dbReference>
<dbReference type="PROSITE" id="PS50297">
    <property type="entry name" value="ANK_REP_REGION"/>
    <property type="match status" value="2"/>
</dbReference>
<evidence type="ECO:0000256" key="2">
    <source>
        <dbReference type="ARBA" id="ARBA00023043"/>
    </source>
</evidence>
<dbReference type="EMBL" id="CAIIXF020000007">
    <property type="protein sequence ID" value="CAH1788628.1"/>
    <property type="molecule type" value="Genomic_DNA"/>
</dbReference>
<protein>
    <submittedName>
        <fullName evidence="3">Uncharacterized protein</fullName>
    </submittedName>
</protein>
<keyword evidence="4" id="KW-1185">Reference proteome</keyword>
<dbReference type="PANTHER" id="PTHR24134:SF9">
    <property type="entry name" value="ANKYRIN REPEAT AND SOCS BOX PROTEIN 8"/>
    <property type="match status" value="1"/>
</dbReference>
<dbReference type="InterPro" id="IPR002110">
    <property type="entry name" value="Ankyrin_rpt"/>
</dbReference>
<keyword evidence="2" id="KW-0040">ANK repeat</keyword>
<dbReference type="Gene3D" id="1.10.750.20">
    <property type="entry name" value="SOCS box"/>
    <property type="match status" value="1"/>
</dbReference>
<evidence type="ECO:0000256" key="1">
    <source>
        <dbReference type="ARBA" id="ARBA00022737"/>
    </source>
</evidence>
<dbReference type="Gene3D" id="1.25.40.20">
    <property type="entry name" value="Ankyrin repeat-containing domain"/>
    <property type="match status" value="3"/>
</dbReference>
<dbReference type="AlphaFoldDB" id="A0A8J1UFT9"/>
<dbReference type="OrthoDB" id="10258888at2759"/>